<name>A0ABP0CUS7_9PEZI</name>
<evidence type="ECO:0000259" key="2">
    <source>
        <dbReference type="Pfam" id="PF07859"/>
    </source>
</evidence>
<evidence type="ECO:0000256" key="1">
    <source>
        <dbReference type="ARBA" id="ARBA00022801"/>
    </source>
</evidence>
<accession>A0ABP0CUS7</accession>
<proteinExistence type="predicted"/>
<keyword evidence="1" id="KW-0378">Hydrolase</keyword>
<organism evidence="3 4">
    <name type="scientific">Sporothrix bragantina</name>
    <dbReference type="NCBI Taxonomy" id="671064"/>
    <lineage>
        <taxon>Eukaryota</taxon>
        <taxon>Fungi</taxon>
        <taxon>Dikarya</taxon>
        <taxon>Ascomycota</taxon>
        <taxon>Pezizomycotina</taxon>
        <taxon>Sordariomycetes</taxon>
        <taxon>Sordariomycetidae</taxon>
        <taxon>Ophiostomatales</taxon>
        <taxon>Ophiostomataceae</taxon>
        <taxon>Sporothrix</taxon>
    </lineage>
</organism>
<dbReference type="EMBL" id="CAWUHC010000136">
    <property type="protein sequence ID" value="CAK7235051.1"/>
    <property type="molecule type" value="Genomic_DNA"/>
</dbReference>
<dbReference type="Proteomes" id="UP001642406">
    <property type="component" value="Unassembled WGS sequence"/>
</dbReference>
<dbReference type="Gene3D" id="3.40.50.1820">
    <property type="entry name" value="alpha/beta hydrolase"/>
    <property type="match status" value="1"/>
</dbReference>
<comment type="caution">
    <text evidence="3">The sequence shown here is derived from an EMBL/GenBank/DDBJ whole genome shotgun (WGS) entry which is preliminary data.</text>
</comment>
<dbReference type="Pfam" id="PF07859">
    <property type="entry name" value="Abhydrolase_3"/>
    <property type="match status" value="1"/>
</dbReference>
<dbReference type="PANTHER" id="PTHR48081">
    <property type="entry name" value="AB HYDROLASE SUPERFAMILY PROTEIN C4A8.06C"/>
    <property type="match status" value="1"/>
</dbReference>
<reference evidence="3 4" key="1">
    <citation type="submission" date="2024-01" db="EMBL/GenBank/DDBJ databases">
        <authorList>
            <person name="Allen C."/>
            <person name="Tagirdzhanova G."/>
        </authorList>
    </citation>
    <scope>NUCLEOTIDE SEQUENCE [LARGE SCALE GENOMIC DNA]</scope>
</reference>
<feature type="domain" description="Alpha/beta hydrolase fold-3" evidence="2">
    <location>
        <begin position="71"/>
        <end position="317"/>
    </location>
</feature>
<evidence type="ECO:0000313" key="3">
    <source>
        <dbReference type="EMBL" id="CAK7235051.1"/>
    </source>
</evidence>
<dbReference type="InterPro" id="IPR013094">
    <property type="entry name" value="AB_hydrolase_3"/>
</dbReference>
<dbReference type="InterPro" id="IPR029058">
    <property type="entry name" value="AB_hydrolase_fold"/>
</dbReference>
<gene>
    <name evidence="3" type="ORF">SBRCBS47491_009158</name>
</gene>
<evidence type="ECO:0000313" key="4">
    <source>
        <dbReference type="Proteomes" id="UP001642406"/>
    </source>
</evidence>
<protein>
    <recommendedName>
        <fullName evidence="2">Alpha/beta hydrolase fold-3 domain-containing protein</fullName>
    </recommendedName>
</protein>
<dbReference type="InterPro" id="IPR050300">
    <property type="entry name" value="GDXG_lipolytic_enzyme"/>
</dbReference>
<dbReference type="PANTHER" id="PTHR48081:SF8">
    <property type="entry name" value="ALPHA_BETA HYDROLASE FOLD-3 DOMAIN-CONTAINING PROTEIN-RELATED"/>
    <property type="match status" value="1"/>
</dbReference>
<keyword evidence="4" id="KW-1185">Reference proteome</keyword>
<sequence>MHPPPDTLALRERFHKVEFEAAAALGPCPDGVAQSYIDIELPALPNGAEAWTNRTVVVHPTKPSPSAPLIIMLYGGGFQCGTIDQVLLPARSCALRFGAVVACPSYHLCPEHQFPANVHSAYRAAAWVSDVNNLYKAVPGLQASGIVVDPVDAGFVITGISAGSNLAAVIAGVLAASPEKQAELLAGGLPLFKAPLTGVFLCIPFLTTEEVVPEKYRPLFKSRVENAEAAALPLTFVQRMTELYAANTRSPWFSPLALNDGTGANNFLPAKHASKVFLQVCSEDVLRDDAVIYQQWLEDAGGIDTQLVMMEGYGHSAWATQNLTSEEHRLGLKTKKLEGIAWLLGKEWDGNVDGVY</sequence>
<dbReference type="SUPFAM" id="SSF53474">
    <property type="entry name" value="alpha/beta-Hydrolases"/>
    <property type="match status" value="1"/>
</dbReference>